<keyword evidence="3" id="KW-0472">Membrane</keyword>
<comment type="caution">
    <text evidence="4">The sequence shown here is derived from an EMBL/GenBank/DDBJ whole genome shotgun (WGS) entry which is preliminary data.</text>
</comment>
<feature type="coiled-coil region" evidence="1">
    <location>
        <begin position="293"/>
        <end position="330"/>
    </location>
</feature>
<feature type="transmembrane region" description="Helical" evidence="3">
    <location>
        <begin position="233"/>
        <end position="259"/>
    </location>
</feature>
<feature type="compositionally biased region" description="Pro residues" evidence="2">
    <location>
        <begin position="407"/>
        <end position="417"/>
    </location>
</feature>
<feature type="transmembrane region" description="Helical" evidence="3">
    <location>
        <begin position="265"/>
        <end position="291"/>
    </location>
</feature>
<dbReference type="EMBL" id="JABCKI010005752">
    <property type="protein sequence ID" value="KAG5638624.1"/>
    <property type="molecule type" value="Genomic_DNA"/>
</dbReference>
<keyword evidence="1" id="KW-0175">Coiled coil</keyword>
<keyword evidence="3" id="KW-1133">Transmembrane helix</keyword>
<dbReference type="Proteomes" id="UP000717328">
    <property type="component" value="Unassembled WGS sequence"/>
</dbReference>
<evidence type="ECO:0000256" key="3">
    <source>
        <dbReference type="SAM" id="Phobius"/>
    </source>
</evidence>
<feature type="compositionally biased region" description="Basic residues" evidence="2">
    <location>
        <begin position="456"/>
        <end position="481"/>
    </location>
</feature>
<accession>A0A9P7K700</accession>
<evidence type="ECO:0000256" key="1">
    <source>
        <dbReference type="SAM" id="Coils"/>
    </source>
</evidence>
<dbReference type="AlphaFoldDB" id="A0A9P7K700"/>
<dbReference type="OrthoDB" id="3173702at2759"/>
<evidence type="ECO:0000313" key="4">
    <source>
        <dbReference type="EMBL" id="KAG5638624.1"/>
    </source>
</evidence>
<organism evidence="4 5">
    <name type="scientific">Sphagnurus paluster</name>
    <dbReference type="NCBI Taxonomy" id="117069"/>
    <lineage>
        <taxon>Eukaryota</taxon>
        <taxon>Fungi</taxon>
        <taxon>Dikarya</taxon>
        <taxon>Basidiomycota</taxon>
        <taxon>Agaricomycotina</taxon>
        <taxon>Agaricomycetes</taxon>
        <taxon>Agaricomycetidae</taxon>
        <taxon>Agaricales</taxon>
        <taxon>Tricholomatineae</taxon>
        <taxon>Lyophyllaceae</taxon>
        <taxon>Sphagnurus</taxon>
    </lineage>
</organism>
<evidence type="ECO:0000256" key="2">
    <source>
        <dbReference type="SAM" id="MobiDB-lite"/>
    </source>
</evidence>
<dbReference type="Gene3D" id="1.20.1170.10">
    <property type="match status" value="1"/>
</dbReference>
<reference evidence="4" key="1">
    <citation type="submission" date="2021-02" db="EMBL/GenBank/DDBJ databases">
        <authorList>
            <person name="Nieuwenhuis M."/>
            <person name="Van De Peppel L.J.J."/>
        </authorList>
    </citation>
    <scope>NUCLEOTIDE SEQUENCE</scope>
    <source>
        <strain evidence="4">D49</strain>
    </source>
</reference>
<dbReference type="SUPFAM" id="SSF58100">
    <property type="entry name" value="Bacterial hemolysins"/>
    <property type="match status" value="1"/>
</dbReference>
<proteinExistence type="predicted"/>
<feature type="compositionally biased region" description="Low complexity" evidence="2">
    <location>
        <begin position="422"/>
        <end position="437"/>
    </location>
</feature>
<keyword evidence="5" id="KW-1185">Reference proteome</keyword>
<reference evidence="4" key="2">
    <citation type="submission" date="2021-10" db="EMBL/GenBank/DDBJ databases">
        <title>Phylogenomics reveals ancestral predisposition of the termite-cultivated fungus Termitomyces towards a domesticated lifestyle.</title>
        <authorList>
            <person name="Auxier B."/>
            <person name="Grum-Grzhimaylo A."/>
            <person name="Cardenas M.E."/>
            <person name="Lodge J.D."/>
            <person name="Laessoe T."/>
            <person name="Pedersen O."/>
            <person name="Smith M.E."/>
            <person name="Kuyper T.W."/>
            <person name="Franco-Molano E.A."/>
            <person name="Baroni T.J."/>
            <person name="Aanen D.K."/>
        </authorList>
    </citation>
    <scope>NUCLEOTIDE SEQUENCE</scope>
    <source>
        <strain evidence="4">D49</strain>
    </source>
</reference>
<keyword evidence="3" id="KW-0812">Transmembrane</keyword>
<protein>
    <submittedName>
        <fullName evidence="4">Uncharacterized protein</fullName>
    </submittedName>
</protein>
<name>A0A9P7K700_9AGAR</name>
<evidence type="ECO:0000313" key="5">
    <source>
        <dbReference type="Proteomes" id="UP000717328"/>
    </source>
</evidence>
<sequence>MAQKPTISTPTIHLQFLTMSNPPTYEEALAQLTQLQSKPLPPSVQAVAQQAMAEKMADPQTATDLLTEVQGLSDSVIKIDAAFERVKQDLGKVDDNNYLDKNGQPIPKLQPTWIGYQQRFIMLLWDSRATATGTEAYVREAVTNDDQYKDAVADLKEFINRTDPYGGKLNSGETSANGQKFSQAFTDLRRDISAFRDSFDTFAADQKAKLSDQINYLRGEIERLNAEIAKCQTIVAAMGIALGVTVFATAAGAVAALAACGPLGPVVAIGVVIFGAAAAIAELSTLIAYIVKANEYRSERDDDQRQLDDLQQQLATLEQLQTLLKSQDADINDICGRLDQFAAIWAQVAHDAGLIASELQAAVNAADGGGTKTAFKARLELIKTSYSALADGLSEYATQIDKSGVPQPTPPPAPTPAPNVFASKAAVPPTVPASAPAGERTLPKAVNPGGPQGEHHSHHGEHHHSHHGEHHHSHHGEHHHK</sequence>
<feature type="region of interest" description="Disordered" evidence="2">
    <location>
        <begin position="401"/>
        <end position="481"/>
    </location>
</feature>
<gene>
    <name evidence="4" type="ORF">H0H81_011343</name>
</gene>